<comment type="caution">
    <text evidence="1">The sequence shown here is derived from an EMBL/GenBank/DDBJ whole genome shotgun (WGS) entry which is preliminary data.</text>
</comment>
<name>A0A3P1S2E1_STRSA</name>
<sequence length="225" mass="24238">MTSNKKIPVVTSPLRDSIIAMPSCIKEASGIIIYGKRIKSIVYSLDVSLIANTNADAILCVYPFTPNTQILNAVSLVAKAPILVGVGGGLTSGDRSARLASHAEENNAGGIVLNGPVDIETTKAVRTYVDIPLIYTVIDKSRPLGPYLEAGVNIFNVSGGKDTVELVKWVREQYPDVPIIASGGKTEENILDTIAAGANAITYTAYGMMERYFHRKMEIYRSDSE</sequence>
<gene>
    <name evidence="1" type="ORF">EII39_08500</name>
</gene>
<dbReference type="GO" id="GO:0016787">
    <property type="term" value="F:hydrolase activity"/>
    <property type="evidence" value="ECO:0007669"/>
    <property type="project" value="UniProtKB-KW"/>
</dbReference>
<dbReference type="EMBL" id="RQZI01000009">
    <property type="protein sequence ID" value="RRC91428.1"/>
    <property type="molecule type" value="Genomic_DNA"/>
</dbReference>
<evidence type="ECO:0000313" key="2">
    <source>
        <dbReference type="Proteomes" id="UP000277597"/>
    </source>
</evidence>
<evidence type="ECO:0000313" key="1">
    <source>
        <dbReference type="EMBL" id="RRC91428.1"/>
    </source>
</evidence>
<dbReference type="InterPro" id="IPR013785">
    <property type="entry name" value="Aldolase_TIM"/>
</dbReference>
<protein>
    <submittedName>
        <fullName evidence="1">Hydrolase</fullName>
    </submittedName>
</protein>
<keyword evidence="1" id="KW-0378">Hydrolase</keyword>
<organism evidence="1 2">
    <name type="scientific">Streptococcus sanguinis</name>
    <dbReference type="NCBI Taxonomy" id="1305"/>
    <lineage>
        <taxon>Bacteria</taxon>
        <taxon>Bacillati</taxon>
        <taxon>Bacillota</taxon>
        <taxon>Bacilli</taxon>
        <taxon>Lactobacillales</taxon>
        <taxon>Streptococcaceae</taxon>
        <taxon>Streptococcus</taxon>
    </lineage>
</organism>
<dbReference type="RefSeq" id="WP_124765608.1">
    <property type="nucleotide sequence ID" value="NZ_RQZI01000009.1"/>
</dbReference>
<reference evidence="1 2" key="1">
    <citation type="submission" date="2018-11" db="EMBL/GenBank/DDBJ databases">
        <title>Genomes From Bacteria Associated with the Canine Oral Cavity: a Test Case for Automated Genome-Based Taxonomic Assignment.</title>
        <authorList>
            <person name="Coil D.A."/>
            <person name="Jospin G."/>
            <person name="Darling A.E."/>
            <person name="Wallis C."/>
            <person name="Davis I.J."/>
            <person name="Harris S."/>
            <person name="Eisen J.A."/>
            <person name="Holcombe L.J."/>
            <person name="O'Flynn C."/>
        </authorList>
    </citation>
    <scope>NUCLEOTIDE SEQUENCE [LARGE SCALE GENOMIC DNA]</scope>
    <source>
        <strain evidence="1 2">OH953</strain>
    </source>
</reference>
<dbReference type="Proteomes" id="UP000277597">
    <property type="component" value="Unassembled WGS sequence"/>
</dbReference>
<dbReference type="Gene3D" id="3.20.20.70">
    <property type="entry name" value="Aldolase class I"/>
    <property type="match status" value="1"/>
</dbReference>
<proteinExistence type="predicted"/>
<dbReference type="SUPFAM" id="SSF51412">
    <property type="entry name" value="Inosine monophosphate dehydrogenase (IMPDH)"/>
    <property type="match status" value="1"/>
</dbReference>
<accession>A0A3P1S2E1</accession>
<dbReference type="AlphaFoldDB" id="A0A3P1S2E1"/>